<evidence type="ECO:0000313" key="2">
    <source>
        <dbReference type="Proteomes" id="UP000183832"/>
    </source>
</evidence>
<sequence length="66" mass="7739">MGFHESKDIYHRVGQVMLPAHEMIFQKCSDKMINRTKKKFKFSIPSFAHTIIQAERKKTLVISVMT</sequence>
<dbReference type="EMBL" id="CVRI01000040">
    <property type="protein sequence ID" value="CRK95159.1"/>
    <property type="molecule type" value="Genomic_DNA"/>
</dbReference>
<accession>A0A1J1I494</accession>
<keyword evidence="2" id="KW-1185">Reference proteome</keyword>
<name>A0A1J1I494_9DIPT</name>
<protein>
    <submittedName>
        <fullName evidence="1">CLUMA_CG008636, isoform A</fullName>
    </submittedName>
</protein>
<organism evidence="1 2">
    <name type="scientific">Clunio marinus</name>
    <dbReference type="NCBI Taxonomy" id="568069"/>
    <lineage>
        <taxon>Eukaryota</taxon>
        <taxon>Metazoa</taxon>
        <taxon>Ecdysozoa</taxon>
        <taxon>Arthropoda</taxon>
        <taxon>Hexapoda</taxon>
        <taxon>Insecta</taxon>
        <taxon>Pterygota</taxon>
        <taxon>Neoptera</taxon>
        <taxon>Endopterygota</taxon>
        <taxon>Diptera</taxon>
        <taxon>Nematocera</taxon>
        <taxon>Chironomoidea</taxon>
        <taxon>Chironomidae</taxon>
        <taxon>Clunio</taxon>
    </lineage>
</organism>
<dbReference type="Proteomes" id="UP000183832">
    <property type="component" value="Unassembled WGS sequence"/>
</dbReference>
<evidence type="ECO:0000313" key="1">
    <source>
        <dbReference type="EMBL" id="CRK95159.1"/>
    </source>
</evidence>
<dbReference type="AlphaFoldDB" id="A0A1J1I494"/>
<gene>
    <name evidence="1" type="ORF">CLUMA_CG008636</name>
</gene>
<reference evidence="1 2" key="1">
    <citation type="submission" date="2015-04" db="EMBL/GenBank/DDBJ databases">
        <authorList>
            <person name="Syromyatnikov M.Y."/>
            <person name="Popov V.N."/>
        </authorList>
    </citation>
    <scope>NUCLEOTIDE SEQUENCE [LARGE SCALE GENOMIC DNA]</scope>
</reference>
<proteinExistence type="predicted"/>